<gene>
    <name evidence="2" type="ORF">C7B81_13080</name>
</gene>
<comment type="caution">
    <text evidence="2">The sequence shown here is derived from an EMBL/GenBank/DDBJ whole genome shotgun (WGS) entry which is preliminary data.</text>
</comment>
<keyword evidence="3" id="KW-1185">Reference proteome</keyword>
<proteinExistence type="predicted"/>
<evidence type="ECO:0000259" key="1">
    <source>
        <dbReference type="Pfam" id="PF01370"/>
    </source>
</evidence>
<dbReference type="InterPro" id="IPR036291">
    <property type="entry name" value="NAD(P)-bd_dom_sf"/>
</dbReference>
<reference evidence="2 3" key="1">
    <citation type="submission" date="2018-03" db="EMBL/GenBank/DDBJ databases">
        <title>The ancient ancestry and fast evolution of plastids.</title>
        <authorList>
            <person name="Moore K.R."/>
            <person name="Magnabosco C."/>
            <person name="Momper L."/>
            <person name="Gold D.A."/>
            <person name="Bosak T."/>
            <person name="Fournier G.P."/>
        </authorList>
    </citation>
    <scope>NUCLEOTIDE SEQUENCE [LARGE SCALE GENOMIC DNA]</scope>
    <source>
        <strain evidence="2 3">CCALA 015</strain>
    </source>
</reference>
<dbReference type="SUPFAM" id="SSF51735">
    <property type="entry name" value="NAD(P)-binding Rossmann-fold domains"/>
    <property type="match status" value="1"/>
</dbReference>
<dbReference type="Gene3D" id="3.40.50.720">
    <property type="entry name" value="NAD(P)-binding Rossmann-like Domain"/>
    <property type="match status" value="1"/>
</dbReference>
<dbReference type="PANTHER" id="PTHR43238">
    <property type="entry name" value="GDP-L-FUCOSE SYNTHASE"/>
    <property type="match status" value="1"/>
</dbReference>
<name>A0ABX5F577_9CHRO</name>
<feature type="domain" description="NAD-dependent epimerase/dehydratase" evidence="1">
    <location>
        <begin position="15"/>
        <end position="134"/>
    </location>
</feature>
<dbReference type="RefSeq" id="WP_106222406.1">
    <property type="nucleotide sequence ID" value="NZ_PVWP01000009.1"/>
</dbReference>
<dbReference type="InterPro" id="IPR001509">
    <property type="entry name" value="Epimerase_deHydtase"/>
</dbReference>
<organism evidence="2 3">
    <name type="scientific">Aphanothece cf. minutissima CCALA 015</name>
    <dbReference type="NCBI Taxonomy" id="2107695"/>
    <lineage>
        <taxon>Bacteria</taxon>
        <taxon>Bacillati</taxon>
        <taxon>Cyanobacteriota</taxon>
        <taxon>Cyanophyceae</taxon>
        <taxon>Oscillatoriophycideae</taxon>
        <taxon>Chroococcales</taxon>
        <taxon>Aphanothecaceae</taxon>
        <taxon>Aphanothece</taxon>
    </lineage>
</organism>
<evidence type="ECO:0000313" key="2">
    <source>
        <dbReference type="EMBL" id="PSB36505.1"/>
    </source>
</evidence>
<protein>
    <recommendedName>
        <fullName evidence="1">NAD-dependent epimerase/dehydratase domain-containing protein</fullName>
    </recommendedName>
</protein>
<dbReference type="Proteomes" id="UP000238218">
    <property type="component" value="Unassembled WGS sequence"/>
</dbReference>
<sequence length="228" mass="24950">MTSTSPPLIHPSDRIFVAGHRGMAGSASCRALPRHGYINLLTAGREALDLEDPLAVRAWFEAQRPEVVVLAAAKVGGIHANDTYPADFLLRNLKIQNNVIENAWRIGARRLLFLGSGCIYPKLAERPIREATEADSASVSCWGTGVPLREFLLVHDLGEACVFDLEHWTPDAPGAPLGSDREPLDFLNAGTGFDLSIRELTEVLTATEAEFREPLSRQLVRLYPPACV</sequence>
<evidence type="ECO:0000313" key="3">
    <source>
        <dbReference type="Proteomes" id="UP000238218"/>
    </source>
</evidence>
<dbReference type="PANTHER" id="PTHR43238:SF1">
    <property type="entry name" value="GDP-L-FUCOSE SYNTHASE"/>
    <property type="match status" value="1"/>
</dbReference>
<dbReference type="EMBL" id="PVWP01000009">
    <property type="protein sequence ID" value="PSB36505.1"/>
    <property type="molecule type" value="Genomic_DNA"/>
</dbReference>
<accession>A0ABX5F577</accession>
<dbReference type="Pfam" id="PF01370">
    <property type="entry name" value="Epimerase"/>
    <property type="match status" value="1"/>
</dbReference>